<dbReference type="InterPro" id="IPR000904">
    <property type="entry name" value="Sec7_dom"/>
</dbReference>
<feature type="compositionally biased region" description="Basic and acidic residues" evidence="6">
    <location>
        <begin position="703"/>
        <end position="716"/>
    </location>
</feature>
<dbReference type="PROSITE" id="PS50190">
    <property type="entry name" value="SEC7"/>
    <property type="match status" value="1"/>
</dbReference>
<keyword evidence="9" id="KW-1185">Reference proteome</keyword>
<dbReference type="GeneID" id="77725586"/>
<dbReference type="PANTHER" id="PTHR10663:SF375">
    <property type="entry name" value="LD29171P"/>
    <property type="match status" value="1"/>
</dbReference>
<dbReference type="Pfam" id="PF01369">
    <property type="entry name" value="Sec7"/>
    <property type="match status" value="1"/>
</dbReference>
<dbReference type="InterPro" id="IPR032691">
    <property type="entry name" value="Mon2/Sec7/BIG1-like_HUS"/>
</dbReference>
<evidence type="ECO:0000256" key="4">
    <source>
        <dbReference type="ARBA" id="ARBA00023136"/>
    </source>
</evidence>
<sequence length="1943" mass="214872">MEEVSVDEAASATPNGTAVTSPPSSAPEEVVSPQKELPAAPASPTKPTDSQTAAPPAIVLNPADIPTSPPPPPPKPQSPSSLKSPPPFSRPIPTRTDTEASMQDVDLSRGTTPVPPGSDPTSPPAHRSNPASSSVTSLHSVTSSAQTPSRPSSTRPSRVDHSRRSSTATTLSLSSMPQANARAPQLSSVLITPPLQVLVNSKEAGRSASFSAAAKKALELCQDTSNAAFMHPREIFEPLRLAISNPQTTSVPILITSLDLLSKLISHSFFSEPNGPPKGLSPLPDLITHTITLAYSEASPAPVALQVVKALMAIVLSTDKGMLVHQSSLLKAIRTVYNVFLLSTDASNQVVAQGGLTQMVHHIFGRVLRPDPKAVRRSTGLSENEARRRGTPTKGGQGSVSGRQTPAPTTPKEANGELPKMTLDSFAEPNPNDAIPTAPAPIALEAPLPSPSLEAQPPAPSISVPAPNGDALDTPEPDAAAPATPRADVNLDEEGSLDALGRPIPVEDLFVKDAFLVFRALCKLSMKPLVTDSERDLRSHAMRSKLLSLHLILTVLRSHADLFVNSAICIPSNSSLEMTPFLQATKQYLCLSLSRNAVSTVNQVFELSVEIFWCMLKSMRAQMKKEIEVLLNEIFIPILEMRHSTIRQKSLILAVFIRLCQDPQALVEIYINYDCDRAAPENIYEKLMNIVSKIGQTHFAPPSKEELKQGEGKSAKEGMGGPNIPPSLTTAAMGEKEHASYAGLSPEIKLRRQSLECLVNALKSLATWATANSGSAATGTKGDADPRASEDTARPLAHRNGTAASDNFDLAAPSPIWPGANSGSATPGGPGASSTGVNTPDPDDDVARLEGQKQRKTTLQEGIKKFNFKPKRGIEFLVENGFIRSKAPTDIARFLLQNEGLSKAMIGEYLGEGDADNVATMHAFVDMLEFADMHFTEALRMYLQTFRLPGEAQKIDRFMLKYAERYMEGNPDGTFANADTAYILAFSVIMLNTDAHNKNLKQKRMTKVEFVKNNRGINDGKDLPEELLGEIYDEIQANEIKMKDEIQEPGTTPAGGISGSLATVGRDLQREAYVAQSENMSTKTEALLKAMVRQQRRGVTRPTDHFYSASRLEHVRFMFEVAWMPFLAGISGPLQETDDMVVVEQCLEGLRAAIKIVCLFDMDLERNAFVSTLAKFTYLNNLAEMRPKNMEAIKSLLEIAIGPDGSNLKASWKDVLTCVSQLERMQLISSGMDVPDLNRRESTASGKKPTKKRPAEEIAEESRSREVTVAADMVFSQTKNLSGSAIVDFVRALSEVSWEEIQSSGASARPRMFSLQKLVEISYYNMDRIRLEWSGIWQILGEHFNQVCCHNNPNVSFFALDALRQLAMNFLQKEELSHFRFQKDFLRPFEYTIINNKNSDAREMVLQCLQQMLQARVQNLRSGWRTMFSVFSAASKVLTESVANYAFELVTLVYREHFTLVVKYGAFSDLTTCITDFCRVSKFQKISLQAIEMVRGLVGKMLECEECRLGEVADVDVEEEGREPMMKYWLPVLHSFYEIIMTGEDLEVRRLALDCLFETLKIHGRNFSPPFWNTINQQILFPIFAILRAKSDVRFRSAEEMSVWLSTTLISALREMIELYTVYFSVMQRFLDGLLDILNDTLARIGTSCFQQLLESNVRKLSPEKWESIVSAFVMLFRTTTAGQLFDPQLSIELEPDEMVEEDAPFQKFVAPAPLDPASEKAPALPPTLAFKDQRRIFRQIIVKCVLQLLLIETTHGLLQNDDVYNTIPAEHLLRFMGVLDDSWRFARKFNADKDLRTKLWKAGFMRQLPNLLKQESSAAATLINVLLRMYRDPRDAHRATRTGVLDRLVPLSTEVIKDFVNIDPEMQPRNVAAWTPVVTEVLRGCIGLEDAAFEQHVPTYYPLVMDLLSRQQAPEMRLAMRDWLARVGVEKGLMRPGRYEST</sequence>
<organism evidence="8 9">
    <name type="scientific">Dioszegia hungarica</name>
    <dbReference type="NCBI Taxonomy" id="4972"/>
    <lineage>
        <taxon>Eukaryota</taxon>
        <taxon>Fungi</taxon>
        <taxon>Dikarya</taxon>
        <taxon>Basidiomycota</taxon>
        <taxon>Agaricomycotina</taxon>
        <taxon>Tremellomycetes</taxon>
        <taxon>Tremellales</taxon>
        <taxon>Bulleribasidiaceae</taxon>
        <taxon>Dioszegia</taxon>
    </lineage>
</organism>
<dbReference type="InterPro" id="IPR016024">
    <property type="entry name" value="ARM-type_fold"/>
</dbReference>
<dbReference type="SUPFAM" id="SSF48371">
    <property type="entry name" value="ARM repeat"/>
    <property type="match status" value="1"/>
</dbReference>
<keyword evidence="1" id="KW-0813">Transport</keyword>
<dbReference type="InterPro" id="IPR035999">
    <property type="entry name" value="Sec7_dom_sf"/>
</dbReference>
<reference evidence="8" key="1">
    <citation type="journal article" date="2022" name="G3 (Bethesda)">
        <title>High quality genome of the basidiomycete yeast Dioszegia hungarica PDD-24b-2 isolated from cloud water.</title>
        <authorList>
            <person name="Jarrige D."/>
            <person name="Haridas S."/>
            <person name="Bleykasten-Grosshans C."/>
            <person name="Joly M."/>
            <person name="Nadalig T."/>
            <person name="Sancelme M."/>
            <person name="Vuilleumier S."/>
            <person name="Grigoriev I.V."/>
            <person name="Amato P."/>
            <person name="Bringel F."/>
        </authorList>
    </citation>
    <scope>NUCLEOTIDE SEQUENCE</scope>
    <source>
        <strain evidence="8">PDD-24b-2</strain>
    </source>
</reference>
<dbReference type="CDD" id="cd00171">
    <property type="entry name" value="Sec7"/>
    <property type="match status" value="1"/>
</dbReference>
<comment type="subcellular location">
    <subcellularLocation>
        <location evidence="5">Cytoplasmic vesicle</location>
        <location evidence="5">COPI-coated vesicle membrane</location>
    </subcellularLocation>
</comment>
<feature type="domain" description="SEC7" evidence="7">
    <location>
        <begin position="848"/>
        <end position="1038"/>
    </location>
</feature>
<dbReference type="Proteomes" id="UP001164286">
    <property type="component" value="Unassembled WGS sequence"/>
</dbReference>
<dbReference type="GO" id="GO:0030663">
    <property type="term" value="C:COPI-coated vesicle membrane"/>
    <property type="evidence" value="ECO:0007669"/>
    <property type="project" value="UniProtKB-SubCell"/>
</dbReference>
<evidence type="ECO:0000256" key="5">
    <source>
        <dbReference type="ARBA" id="ARBA00060451"/>
    </source>
</evidence>
<feature type="compositionally biased region" description="Low complexity" evidence="6">
    <location>
        <begin position="17"/>
        <end position="33"/>
    </location>
</feature>
<dbReference type="FunFam" id="1.10.220.20:FF:000002">
    <property type="entry name" value="Brefeldin A-inhibited guanine nucleotide-exchange protein 1"/>
    <property type="match status" value="1"/>
</dbReference>
<feature type="compositionally biased region" description="Low complexity" evidence="6">
    <location>
        <begin position="165"/>
        <end position="175"/>
    </location>
</feature>
<dbReference type="InterPro" id="IPR015403">
    <property type="entry name" value="Mon2/Sec7/BIG1-like_HDS"/>
</dbReference>
<dbReference type="SMART" id="SM00222">
    <property type="entry name" value="Sec7"/>
    <property type="match status" value="1"/>
</dbReference>
<feature type="region of interest" description="Disordered" evidence="6">
    <location>
        <begin position="371"/>
        <end position="490"/>
    </location>
</feature>
<evidence type="ECO:0000313" key="8">
    <source>
        <dbReference type="EMBL" id="KAI9631863.1"/>
    </source>
</evidence>
<evidence type="ECO:0000256" key="6">
    <source>
        <dbReference type="SAM" id="MobiDB-lite"/>
    </source>
</evidence>
<protein>
    <recommendedName>
        <fullName evidence="7">SEC7 domain-containing protein</fullName>
    </recommendedName>
</protein>
<dbReference type="RefSeq" id="XP_052941640.1">
    <property type="nucleotide sequence ID" value="XM_053086385.1"/>
</dbReference>
<feature type="compositionally biased region" description="Pro residues" evidence="6">
    <location>
        <begin position="67"/>
        <end position="77"/>
    </location>
</feature>
<dbReference type="GO" id="GO:0005085">
    <property type="term" value="F:guanyl-nucleotide exchange factor activity"/>
    <property type="evidence" value="ECO:0007669"/>
    <property type="project" value="InterPro"/>
</dbReference>
<keyword evidence="3" id="KW-0653">Protein transport</keyword>
<evidence type="ECO:0000256" key="3">
    <source>
        <dbReference type="ARBA" id="ARBA00022927"/>
    </source>
</evidence>
<feature type="compositionally biased region" description="Basic and acidic residues" evidence="6">
    <location>
        <begin position="1253"/>
        <end position="1262"/>
    </location>
</feature>
<dbReference type="EMBL" id="JAKWFO010000016">
    <property type="protein sequence ID" value="KAI9631863.1"/>
    <property type="molecule type" value="Genomic_DNA"/>
</dbReference>
<keyword evidence="4" id="KW-0472">Membrane</keyword>
<evidence type="ECO:0000313" key="9">
    <source>
        <dbReference type="Proteomes" id="UP001164286"/>
    </source>
</evidence>
<proteinExistence type="predicted"/>
<dbReference type="FunFam" id="1.10.1000.11:FF:000003">
    <property type="entry name" value="Brefeldin A-inhibited guanine nucleotide-exchange protein 1"/>
    <property type="match status" value="1"/>
</dbReference>
<dbReference type="SUPFAM" id="SSF48425">
    <property type="entry name" value="Sec7 domain"/>
    <property type="match status" value="1"/>
</dbReference>
<evidence type="ECO:0000259" key="7">
    <source>
        <dbReference type="PROSITE" id="PS50190"/>
    </source>
</evidence>
<dbReference type="GO" id="GO:0015031">
    <property type="term" value="P:protein transport"/>
    <property type="evidence" value="ECO:0007669"/>
    <property type="project" value="UniProtKB-KW"/>
</dbReference>
<feature type="compositionally biased region" description="Low complexity" evidence="6">
    <location>
        <begin position="470"/>
        <end position="488"/>
    </location>
</feature>
<feature type="region of interest" description="Disordered" evidence="6">
    <location>
        <begin position="1235"/>
        <end position="1262"/>
    </location>
</feature>
<dbReference type="InterPro" id="IPR032629">
    <property type="entry name" value="DCB_dom"/>
</dbReference>
<feature type="compositionally biased region" description="Pro residues" evidence="6">
    <location>
        <begin position="113"/>
        <end position="123"/>
    </location>
</feature>
<dbReference type="PANTHER" id="PTHR10663">
    <property type="entry name" value="GUANYL-NUCLEOTIDE EXCHANGE FACTOR"/>
    <property type="match status" value="1"/>
</dbReference>
<dbReference type="Pfam" id="PF12783">
    <property type="entry name" value="Sec7-like_HUS"/>
    <property type="match status" value="1"/>
</dbReference>
<dbReference type="InterPro" id="IPR046455">
    <property type="entry name" value="Sec7/BIG1-like_C"/>
</dbReference>
<feature type="compositionally biased region" description="Low complexity" evidence="6">
    <location>
        <begin position="434"/>
        <end position="455"/>
    </location>
</feature>
<feature type="compositionally biased region" description="Basic and acidic residues" evidence="6">
    <location>
        <begin position="782"/>
        <end position="793"/>
    </location>
</feature>
<dbReference type="GO" id="GO:0032012">
    <property type="term" value="P:regulation of ARF protein signal transduction"/>
    <property type="evidence" value="ECO:0007669"/>
    <property type="project" value="InterPro"/>
</dbReference>
<dbReference type="Pfam" id="PF20252">
    <property type="entry name" value="BIG2_C"/>
    <property type="match status" value="1"/>
</dbReference>
<accession>A0AA38GZM9</accession>
<name>A0AA38GZM9_9TREE</name>
<keyword evidence="2" id="KW-0963">Cytoplasm</keyword>
<feature type="region of interest" description="Disordered" evidence="6">
    <location>
        <begin position="701"/>
        <end position="730"/>
    </location>
</feature>
<dbReference type="Gene3D" id="1.10.220.20">
    <property type="match status" value="1"/>
</dbReference>
<dbReference type="InterPro" id="IPR023394">
    <property type="entry name" value="Sec7_C_sf"/>
</dbReference>
<evidence type="ECO:0000256" key="2">
    <source>
        <dbReference type="ARBA" id="ARBA00022490"/>
    </source>
</evidence>
<gene>
    <name evidence="8" type="ORF">MKK02DRAFT_21269</name>
</gene>
<feature type="compositionally biased region" description="Low complexity" evidence="6">
    <location>
        <begin position="132"/>
        <end position="156"/>
    </location>
</feature>
<dbReference type="Gene3D" id="1.10.1000.11">
    <property type="entry name" value="Arf Nucleotide-binding Site Opener,domain 2"/>
    <property type="match status" value="1"/>
</dbReference>
<comment type="caution">
    <text evidence="8">The sequence shown here is derived from an EMBL/GenBank/DDBJ whole genome shotgun (WGS) entry which is preliminary data.</text>
</comment>
<dbReference type="Pfam" id="PF09324">
    <property type="entry name" value="Sec7-like_HDS"/>
    <property type="match status" value="1"/>
</dbReference>
<feature type="region of interest" description="Disordered" evidence="6">
    <location>
        <begin position="1"/>
        <end position="180"/>
    </location>
</feature>
<dbReference type="Pfam" id="PF16213">
    <property type="entry name" value="DCB"/>
    <property type="match status" value="1"/>
</dbReference>
<evidence type="ECO:0000256" key="1">
    <source>
        <dbReference type="ARBA" id="ARBA00022448"/>
    </source>
</evidence>
<feature type="region of interest" description="Disordered" evidence="6">
    <location>
        <begin position="772"/>
        <end position="856"/>
    </location>
</feature>